<feature type="domain" description="HTH araC/xylS-type" evidence="13">
    <location>
        <begin position="1287"/>
        <end position="1386"/>
    </location>
</feature>
<dbReference type="Gene3D" id="1.10.287.130">
    <property type="match status" value="1"/>
</dbReference>
<dbReference type="GO" id="GO:0003700">
    <property type="term" value="F:DNA-binding transcription factor activity"/>
    <property type="evidence" value="ECO:0007669"/>
    <property type="project" value="InterPro"/>
</dbReference>
<comment type="catalytic activity">
    <reaction evidence="1">
        <text>ATP + protein L-histidine = ADP + protein N-phospho-L-histidine.</text>
        <dbReference type="EC" id="2.7.13.3"/>
    </reaction>
</comment>
<dbReference type="OrthoDB" id="9797097at2"/>
<sequence length="1395" mass="157582">MMRFQRWFLLLWWLIGGIPLAQAGVPEPFRFSLLDINSGLSSNQVKCILKDSRGYVWVGTASGLNRYDGYRCKVFRYHSNDSTSLRNNDVLQLAEGPGGKIWVKTSQGMCIYNPATEQFIRRQRDLLRQMALPADATVDHVLKGRDGNFWFVVRGMGLARYNPRTQRTHLLRHSLGAKGGLSTNTISAIGQTTHGDIWIVHRNGLLERLNGKTLKIEERNDEIYRTYSQQQLDYALTVDSDNDLWLYMREKEGGVFFYDSSLKTLQHFDKGSQRLALSSNLTRGIVEGEKGKIWIGADHGGINVLDKRSWTVQPIRNNDEVESSLAHNSINTLYKDNEGIVWVGTFKKGVNYYHKNIIRFPAAKHLSTAPGSLPYEDINAFAEDDRGNLWMATNGGGLLYLDRATGAYTRYRHNPQDASSLASDVVVNLLIDRNKQLWVGTYLGGLDRFDGKKFTHFKNEPGSPASISDNSIWELYEDRRGNLWIGTLRGGLEMLDPARKKLVHSTLKGGQYPVHCDYISSIAEDRHGNLWVAGGYGIDIFHQETGKSSLLLHDPKNPGSLVSNQITAIFKDSRQNMWVGTAEGLDLYQEKTGSFTHFTPESGLSNSAVSSVVEDQSGHLWVSTQNGVFQVIPQKSVKGGITYAIRNFDELDGLQGKTFNERAGISLKSGEVILGGPNGFNLFHPARIEKNAVAPKVVFTDFQLFNKSLAPNQPYNGRVILSQTIADTRQITLEHDENAFSIEFAALNYIHPEKNRYRYQLEGFDQGWRTVDSHNRKVSYTNLDPGHYTFRVMAANNDGVWNRQGASVELVVLAPFWQTPVAYAGYVVLLGLALVAVRRLELRKARARFLAEQEKREVRQLHELDLMKIKFFTNVSHEFRTPLTLILAPIEKLLRTSPDPDQQQQFQMIQKNARRLLHMVNQLLDFKKMGLEEMNLSLAEGDVVDFVRETVHSFLDLSDKKGISLSFRSSVERLQIAFDHDKLEKVLFNLLSNAFKFTPGQGRIEVELHCRENDSSVEGLKILEIKVRDTGIGIPKDNQAKIFERFFRDAVPDHMMNQGSGIGLALASEFVHLHAGLISVESTPGQGSCFTVTLPVKELQNPVALPEEQPTPEEPMTQPIEIPVVNASPPAPAVGPQKPLVLVVEDNDDFRFYLKDNLQGHFRVVEASNGKEGWQKALALLPDLVVSDVMMPELNGVDFCKKMKQDPRTSHIPFVLLTAHASEEKHLTGLDVGANDYLTKPFNFELLLTRIRNLITQREQLQKVFEKKISVQTSQEKIVSLDDKLIQKAIKYVEENLSNTDLTVEEMSRELGVSRVHLYKKMVAITGQSPVEFIRKIRLQHAAQLLGKSQLTVAEVAYKVGFNNRKYFTKYFKEEYQMLPSVYAEQEQKEPIGEA</sequence>
<evidence type="ECO:0000256" key="7">
    <source>
        <dbReference type="ARBA" id="ARBA00022840"/>
    </source>
</evidence>
<dbReference type="Pfam" id="PF07495">
    <property type="entry name" value="Y_Y_Y"/>
    <property type="match status" value="1"/>
</dbReference>
<dbReference type="Pfam" id="PF00072">
    <property type="entry name" value="Response_reg"/>
    <property type="match status" value="1"/>
</dbReference>
<feature type="domain" description="Histidine kinase" evidence="14">
    <location>
        <begin position="874"/>
        <end position="1098"/>
    </location>
</feature>
<evidence type="ECO:0000256" key="9">
    <source>
        <dbReference type="ARBA" id="ARBA00023015"/>
    </source>
</evidence>
<dbReference type="PANTHER" id="PTHR43547:SF2">
    <property type="entry name" value="HYBRID SIGNAL TRANSDUCTION HISTIDINE KINASE C"/>
    <property type="match status" value="1"/>
</dbReference>
<dbReference type="InterPro" id="IPR011006">
    <property type="entry name" value="CheY-like_superfamily"/>
</dbReference>
<dbReference type="Gene3D" id="3.40.50.2300">
    <property type="match status" value="1"/>
</dbReference>
<dbReference type="GO" id="GO:0000155">
    <property type="term" value="F:phosphorelay sensor kinase activity"/>
    <property type="evidence" value="ECO:0007669"/>
    <property type="project" value="InterPro"/>
</dbReference>
<dbReference type="Pfam" id="PF02518">
    <property type="entry name" value="HATPase_c"/>
    <property type="match status" value="1"/>
</dbReference>
<dbReference type="EC" id="2.7.13.3" evidence="2"/>
<keyword evidence="3 12" id="KW-0597">Phosphoprotein</keyword>
<keyword evidence="6" id="KW-0418">Kinase</keyword>
<dbReference type="Pfam" id="PF00512">
    <property type="entry name" value="HisKA"/>
    <property type="match status" value="1"/>
</dbReference>
<dbReference type="Gene3D" id="1.10.10.60">
    <property type="entry name" value="Homeodomain-like"/>
    <property type="match status" value="2"/>
</dbReference>
<organism evidence="16 17">
    <name type="scientific">Rufibacter radiotolerans</name>
    <dbReference type="NCBI Taxonomy" id="1379910"/>
    <lineage>
        <taxon>Bacteria</taxon>
        <taxon>Pseudomonadati</taxon>
        <taxon>Bacteroidota</taxon>
        <taxon>Cytophagia</taxon>
        <taxon>Cytophagales</taxon>
        <taxon>Hymenobacteraceae</taxon>
        <taxon>Rufibacter</taxon>
    </lineage>
</organism>
<evidence type="ECO:0000259" key="15">
    <source>
        <dbReference type="PROSITE" id="PS50110"/>
    </source>
</evidence>
<proteinExistence type="predicted"/>
<dbReference type="PROSITE" id="PS01124">
    <property type="entry name" value="HTH_ARAC_FAMILY_2"/>
    <property type="match status" value="1"/>
</dbReference>
<dbReference type="GO" id="GO:0005524">
    <property type="term" value="F:ATP binding"/>
    <property type="evidence" value="ECO:0007669"/>
    <property type="project" value="UniProtKB-KW"/>
</dbReference>
<keyword evidence="11" id="KW-0804">Transcription</keyword>
<dbReference type="SMART" id="SM00342">
    <property type="entry name" value="HTH_ARAC"/>
    <property type="match status" value="1"/>
</dbReference>
<dbReference type="Gene3D" id="2.130.10.10">
    <property type="entry name" value="YVTN repeat-like/Quinoprotein amine dehydrogenase"/>
    <property type="match status" value="3"/>
</dbReference>
<keyword evidence="9" id="KW-0805">Transcription regulation</keyword>
<gene>
    <name evidence="16" type="ORF">TH63_14850</name>
</gene>
<dbReference type="PRINTS" id="PR00344">
    <property type="entry name" value="BCTRLSENSOR"/>
</dbReference>
<dbReference type="SUPFAM" id="SSF52172">
    <property type="entry name" value="CheY-like"/>
    <property type="match status" value="1"/>
</dbReference>
<feature type="domain" description="Response regulatory" evidence="15">
    <location>
        <begin position="1140"/>
        <end position="1255"/>
    </location>
</feature>
<keyword evidence="10" id="KW-0238">DNA-binding</keyword>
<keyword evidence="7" id="KW-0067">ATP-binding</keyword>
<dbReference type="InterPro" id="IPR003594">
    <property type="entry name" value="HATPase_dom"/>
</dbReference>
<dbReference type="Gene3D" id="3.30.565.10">
    <property type="entry name" value="Histidine kinase-like ATPase, C-terminal domain"/>
    <property type="match status" value="1"/>
</dbReference>
<dbReference type="Pfam" id="PF12833">
    <property type="entry name" value="HTH_18"/>
    <property type="match status" value="1"/>
</dbReference>
<dbReference type="InterPro" id="IPR011110">
    <property type="entry name" value="Reg_prop"/>
</dbReference>
<name>A0A0H4VS73_9BACT</name>
<dbReference type="InterPro" id="IPR003661">
    <property type="entry name" value="HisK_dim/P_dom"/>
</dbReference>
<evidence type="ECO:0000256" key="5">
    <source>
        <dbReference type="ARBA" id="ARBA00022741"/>
    </source>
</evidence>
<dbReference type="FunFam" id="2.60.40.10:FF:000791">
    <property type="entry name" value="Two-component system sensor histidine kinase/response regulator"/>
    <property type="match status" value="1"/>
</dbReference>
<dbReference type="Proteomes" id="UP000036458">
    <property type="component" value="Chromosome"/>
</dbReference>
<dbReference type="SMART" id="SM00388">
    <property type="entry name" value="HisKA"/>
    <property type="match status" value="1"/>
</dbReference>
<reference evidence="16 17" key="1">
    <citation type="submission" date="2015-01" db="EMBL/GenBank/DDBJ databases">
        <title>Rufibacter sp./DG31D/ whole genome sequencing.</title>
        <authorList>
            <person name="Kim M.K."/>
            <person name="Srinivasan S."/>
            <person name="Lee J.-J."/>
        </authorList>
    </citation>
    <scope>NUCLEOTIDE SEQUENCE [LARGE SCALE GENOMIC DNA]</scope>
    <source>
        <strain evidence="16 17">DG31D</strain>
    </source>
</reference>
<dbReference type="STRING" id="1379910.TH63_14850"/>
<dbReference type="PROSITE" id="PS50110">
    <property type="entry name" value="RESPONSE_REGULATORY"/>
    <property type="match status" value="1"/>
</dbReference>
<evidence type="ECO:0000256" key="3">
    <source>
        <dbReference type="ARBA" id="ARBA00022553"/>
    </source>
</evidence>
<evidence type="ECO:0000256" key="8">
    <source>
        <dbReference type="ARBA" id="ARBA00023012"/>
    </source>
</evidence>
<evidence type="ECO:0000256" key="12">
    <source>
        <dbReference type="PROSITE-ProRule" id="PRU00169"/>
    </source>
</evidence>
<evidence type="ECO:0000313" key="16">
    <source>
        <dbReference type="EMBL" id="AKQ46619.1"/>
    </source>
</evidence>
<dbReference type="SMART" id="SM00448">
    <property type="entry name" value="REC"/>
    <property type="match status" value="1"/>
</dbReference>
<dbReference type="InterPro" id="IPR036097">
    <property type="entry name" value="HisK_dim/P_sf"/>
</dbReference>
<keyword evidence="17" id="KW-1185">Reference proteome</keyword>
<evidence type="ECO:0000256" key="11">
    <source>
        <dbReference type="ARBA" id="ARBA00023163"/>
    </source>
</evidence>
<dbReference type="SUPFAM" id="SSF55874">
    <property type="entry name" value="ATPase domain of HSP90 chaperone/DNA topoisomerase II/histidine kinase"/>
    <property type="match status" value="1"/>
</dbReference>
<dbReference type="InterPro" id="IPR013783">
    <property type="entry name" value="Ig-like_fold"/>
</dbReference>
<dbReference type="SUPFAM" id="SSF47384">
    <property type="entry name" value="Homodimeric domain of signal transducing histidine kinase"/>
    <property type="match status" value="1"/>
</dbReference>
<dbReference type="PATRIC" id="fig|1379910.4.peg.3237"/>
<evidence type="ECO:0000259" key="14">
    <source>
        <dbReference type="PROSITE" id="PS50109"/>
    </source>
</evidence>
<dbReference type="InterPro" id="IPR018060">
    <property type="entry name" value="HTH_AraC"/>
</dbReference>
<dbReference type="InterPro" id="IPR015943">
    <property type="entry name" value="WD40/YVTN_repeat-like_dom_sf"/>
</dbReference>
<evidence type="ECO:0000256" key="10">
    <source>
        <dbReference type="ARBA" id="ARBA00023125"/>
    </source>
</evidence>
<dbReference type="SMART" id="SM00387">
    <property type="entry name" value="HATPase_c"/>
    <property type="match status" value="1"/>
</dbReference>
<dbReference type="GO" id="GO:0043565">
    <property type="term" value="F:sequence-specific DNA binding"/>
    <property type="evidence" value="ECO:0007669"/>
    <property type="project" value="InterPro"/>
</dbReference>
<dbReference type="Pfam" id="PF07494">
    <property type="entry name" value="Reg_prop"/>
    <property type="match status" value="7"/>
</dbReference>
<dbReference type="SUPFAM" id="SSF63829">
    <property type="entry name" value="Calcium-dependent phosphotriesterase"/>
    <property type="match status" value="3"/>
</dbReference>
<dbReference type="Gene3D" id="2.60.40.10">
    <property type="entry name" value="Immunoglobulins"/>
    <property type="match status" value="1"/>
</dbReference>
<dbReference type="InterPro" id="IPR001789">
    <property type="entry name" value="Sig_transdc_resp-reg_receiver"/>
</dbReference>
<dbReference type="PROSITE" id="PS00041">
    <property type="entry name" value="HTH_ARAC_FAMILY_1"/>
    <property type="match status" value="1"/>
</dbReference>
<dbReference type="InterPro" id="IPR011123">
    <property type="entry name" value="Y_Y_Y"/>
</dbReference>
<dbReference type="CDD" id="cd00146">
    <property type="entry name" value="PKD"/>
    <property type="match status" value="1"/>
</dbReference>
<dbReference type="InterPro" id="IPR009057">
    <property type="entry name" value="Homeodomain-like_sf"/>
</dbReference>
<keyword evidence="8" id="KW-0902">Two-component regulatory system</keyword>
<dbReference type="CDD" id="cd17574">
    <property type="entry name" value="REC_OmpR"/>
    <property type="match status" value="1"/>
</dbReference>
<dbReference type="SUPFAM" id="SSF46689">
    <property type="entry name" value="Homeodomain-like"/>
    <property type="match status" value="2"/>
</dbReference>
<evidence type="ECO:0000259" key="13">
    <source>
        <dbReference type="PROSITE" id="PS01124"/>
    </source>
</evidence>
<protein>
    <recommendedName>
        <fullName evidence="2">histidine kinase</fullName>
        <ecNumber evidence="2">2.7.13.3</ecNumber>
    </recommendedName>
</protein>
<dbReference type="InterPro" id="IPR004358">
    <property type="entry name" value="Sig_transdc_His_kin-like_C"/>
</dbReference>
<evidence type="ECO:0000256" key="1">
    <source>
        <dbReference type="ARBA" id="ARBA00000085"/>
    </source>
</evidence>
<dbReference type="InterPro" id="IPR018062">
    <property type="entry name" value="HTH_AraC-typ_CS"/>
</dbReference>
<keyword evidence="5" id="KW-0547">Nucleotide-binding</keyword>
<dbReference type="FunFam" id="1.10.287.130:FF:000034">
    <property type="entry name" value="Two-component system sensor histidine kinase/response regulator"/>
    <property type="match status" value="1"/>
</dbReference>
<keyword evidence="4" id="KW-0808">Transferase</keyword>
<dbReference type="EMBL" id="CP010777">
    <property type="protein sequence ID" value="AKQ46619.1"/>
    <property type="molecule type" value="Genomic_DNA"/>
</dbReference>
<evidence type="ECO:0000256" key="6">
    <source>
        <dbReference type="ARBA" id="ARBA00022777"/>
    </source>
</evidence>
<accession>A0A0H4VS73</accession>
<dbReference type="PROSITE" id="PS50109">
    <property type="entry name" value="HIS_KIN"/>
    <property type="match status" value="1"/>
</dbReference>
<dbReference type="KEGG" id="ruf:TH63_14850"/>
<evidence type="ECO:0000256" key="4">
    <source>
        <dbReference type="ARBA" id="ARBA00022679"/>
    </source>
</evidence>
<dbReference type="InterPro" id="IPR005467">
    <property type="entry name" value="His_kinase_dom"/>
</dbReference>
<dbReference type="FunFam" id="3.30.565.10:FF:000037">
    <property type="entry name" value="Hybrid sensor histidine kinase/response regulator"/>
    <property type="match status" value="1"/>
</dbReference>
<evidence type="ECO:0000313" key="17">
    <source>
        <dbReference type="Proteomes" id="UP000036458"/>
    </source>
</evidence>
<feature type="modified residue" description="4-aspartylphosphate" evidence="12">
    <location>
        <position position="1188"/>
    </location>
</feature>
<evidence type="ECO:0000256" key="2">
    <source>
        <dbReference type="ARBA" id="ARBA00012438"/>
    </source>
</evidence>
<dbReference type="PANTHER" id="PTHR43547">
    <property type="entry name" value="TWO-COMPONENT HISTIDINE KINASE"/>
    <property type="match status" value="1"/>
</dbReference>
<dbReference type="RefSeq" id="WP_076606501.1">
    <property type="nucleotide sequence ID" value="NZ_CP010777.1"/>
</dbReference>
<dbReference type="CDD" id="cd00082">
    <property type="entry name" value="HisKA"/>
    <property type="match status" value="1"/>
</dbReference>
<dbReference type="InterPro" id="IPR036890">
    <property type="entry name" value="HATPase_C_sf"/>
</dbReference>